<dbReference type="AlphaFoldDB" id="A0A1E5C643"/>
<feature type="binding site" evidence="6">
    <location>
        <begin position="12"/>
        <end position="14"/>
    </location>
    <ligand>
        <name>N(1)-(5-phospho-beta-D-ribosyl)glycinamide</name>
        <dbReference type="ChEBI" id="CHEBI:143788"/>
    </ligand>
</feature>
<feature type="binding site" evidence="6">
    <location>
        <begin position="89"/>
        <end position="92"/>
    </location>
    <ligand>
        <name>(6R)-10-formyltetrahydrofolate</name>
        <dbReference type="ChEBI" id="CHEBI:195366"/>
    </ligand>
</feature>
<dbReference type="CDD" id="cd08645">
    <property type="entry name" value="FMT_core_GART"/>
    <property type="match status" value="1"/>
</dbReference>
<comment type="caution">
    <text evidence="8">The sequence shown here is derived from an EMBL/GenBank/DDBJ whole genome shotgun (WGS) entry which is preliminary data.</text>
</comment>
<dbReference type="SUPFAM" id="SSF53328">
    <property type="entry name" value="Formyltransferase"/>
    <property type="match status" value="1"/>
</dbReference>
<feature type="site" description="Raises pKa of active site His" evidence="6">
    <location>
        <position position="144"/>
    </location>
</feature>
<name>A0A1E5C643_9GAMM</name>
<evidence type="ECO:0000313" key="9">
    <source>
        <dbReference type="Proteomes" id="UP000095039"/>
    </source>
</evidence>
<feature type="binding site" evidence="6">
    <location>
        <position position="106"/>
    </location>
    <ligand>
        <name>(6R)-10-formyltetrahydrofolate</name>
        <dbReference type="ChEBI" id="CHEBI:195366"/>
    </ligand>
</feature>
<protein>
    <recommendedName>
        <fullName evidence="6">Phosphoribosylglycinamide formyltransferase</fullName>
        <ecNumber evidence="6">2.1.2.2</ecNumber>
    </recommendedName>
    <alternativeName>
        <fullName evidence="6">5'-phosphoribosylglycinamide transformylase</fullName>
    </alternativeName>
    <alternativeName>
        <fullName evidence="6">GAR transformylase</fullName>
        <shortName evidence="6">GART</shortName>
    </alternativeName>
</protein>
<dbReference type="Proteomes" id="UP000095039">
    <property type="component" value="Unassembled WGS sequence"/>
</dbReference>
<accession>A0A1E5C643</accession>
<comment type="function">
    <text evidence="6">Catalyzes the transfer of a formyl group from 10-formyltetrahydrofolate to 5-phospho-ribosyl-glycinamide (GAR), producing 5-phospho-ribosyl-N-formylglycinamide (FGAR) and tetrahydrofolate.</text>
</comment>
<dbReference type="Pfam" id="PF00551">
    <property type="entry name" value="Formyl_trans_N"/>
    <property type="match status" value="1"/>
</dbReference>
<keyword evidence="2 6" id="KW-0808">Transferase</keyword>
<evidence type="ECO:0000259" key="7">
    <source>
        <dbReference type="Pfam" id="PF00551"/>
    </source>
</evidence>
<dbReference type="GO" id="GO:0006189">
    <property type="term" value="P:'de novo' IMP biosynthetic process"/>
    <property type="evidence" value="ECO:0007669"/>
    <property type="project" value="UniProtKB-UniRule"/>
</dbReference>
<comment type="catalytic activity">
    <reaction evidence="5 6">
        <text>N(1)-(5-phospho-beta-D-ribosyl)glycinamide + (6R)-10-formyltetrahydrofolate = N(2)-formyl-N(1)-(5-phospho-beta-D-ribosyl)glycinamide + (6S)-5,6,7,8-tetrahydrofolate + H(+)</text>
        <dbReference type="Rhea" id="RHEA:15053"/>
        <dbReference type="ChEBI" id="CHEBI:15378"/>
        <dbReference type="ChEBI" id="CHEBI:57453"/>
        <dbReference type="ChEBI" id="CHEBI:143788"/>
        <dbReference type="ChEBI" id="CHEBI:147286"/>
        <dbReference type="ChEBI" id="CHEBI:195366"/>
        <dbReference type="EC" id="2.1.2.2"/>
    </reaction>
</comment>
<keyword evidence="9" id="KW-1185">Reference proteome</keyword>
<sequence length="211" mass="23462">MKKLVVLVSGNGSNLQAIIDRCHDRNDMHIAAVLANKEEVYGLTRATDAGIDAVVVASKGMTDRSQYDNQLMATIDEYAPDLIVLAGFMRILTPEFVRHYEGKMLNIHPSLLPKYPGLNTHQRAIDAGDTEHGTSVHFVTEELDGGPVILQARVPIFEDDNADNVFARIQEQEHRIYPLVIEWFCQGRLEMTEGNAVLDSATLGLHGYAFE</sequence>
<evidence type="ECO:0000313" key="8">
    <source>
        <dbReference type="EMBL" id="OEE60945.1"/>
    </source>
</evidence>
<dbReference type="HAMAP" id="MF_01930">
    <property type="entry name" value="PurN"/>
    <property type="match status" value="1"/>
</dbReference>
<dbReference type="NCBIfam" id="TIGR00639">
    <property type="entry name" value="PurN"/>
    <property type="match status" value="1"/>
</dbReference>
<gene>
    <name evidence="6" type="primary">purN</name>
    <name evidence="8" type="ORF">A1OK_21280</name>
</gene>
<dbReference type="InterPro" id="IPR036477">
    <property type="entry name" value="Formyl_transf_N_sf"/>
</dbReference>
<reference evidence="8 9" key="1">
    <citation type="journal article" date="2012" name="Science">
        <title>Ecological populations of bacteria act as socially cohesive units of antibiotic production and resistance.</title>
        <authorList>
            <person name="Cordero O.X."/>
            <person name="Wildschutte H."/>
            <person name="Kirkup B."/>
            <person name="Proehl S."/>
            <person name="Ngo L."/>
            <person name="Hussain F."/>
            <person name="Le Roux F."/>
            <person name="Mincer T."/>
            <person name="Polz M.F."/>
        </authorList>
    </citation>
    <scope>NUCLEOTIDE SEQUENCE [LARGE SCALE GENOMIC DNA]</scope>
    <source>
        <strain evidence="8 9">FF-454</strain>
    </source>
</reference>
<dbReference type="InterPro" id="IPR004607">
    <property type="entry name" value="GART"/>
</dbReference>
<dbReference type="GO" id="GO:0004644">
    <property type="term" value="F:phosphoribosylglycinamide formyltransferase activity"/>
    <property type="evidence" value="ECO:0007669"/>
    <property type="project" value="UniProtKB-UniRule"/>
</dbReference>
<evidence type="ECO:0000256" key="4">
    <source>
        <dbReference type="ARBA" id="ARBA00038440"/>
    </source>
</evidence>
<dbReference type="PROSITE" id="PS00373">
    <property type="entry name" value="GART"/>
    <property type="match status" value="1"/>
</dbReference>
<feature type="binding site" evidence="6">
    <location>
        <position position="64"/>
    </location>
    <ligand>
        <name>(6R)-10-formyltetrahydrofolate</name>
        <dbReference type="ChEBI" id="CHEBI:195366"/>
    </ligand>
</feature>
<keyword evidence="3 6" id="KW-0658">Purine biosynthesis</keyword>
<evidence type="ECO:0000256" key="1">
    <source>
        <dbReference type="ARBA" id="ARBA00005054"/>
    </source>
</evidence>
<dbReference type="Gene3D" id="3.40.50.170">
    <property type="entry name" value="Formyl transferase, N-terminal domain"/>
    <property type="match status" value="1"/>
</dbReference>
<dbReference type="PANTHER" id="PTHR43369">
    <property type="entry name" value="PHOSPHORIBOSYLGLYCINAMIDE FORMYLTRANSFERASE"/>
    <property type="match status" value="1"/>
</dbReference>
<dbReference type="UniPathway" id="UPA00074">
    <property type="reaction ID" value="UER00126"/>
</dbReference>
<comment type="pathway">
    <text evidence="1 6">Purine metabolism; IMP biosynthesis via de novo pathway; N(2)-formyl-N(1)-(5-phospho-D-ribosyl)glycinamide from N(1)-(5-phospho-D-ribosyl)glycinamide (10-formyl THF route): step 1/1.</text>
</comment>
<dbReference type="InterPro" id="IPR002376">
    <property type="entry name" value="Formyl_transf_N"/>
</dbReference>
<dbReference type="RefSeq" id="WP_016960047.1">
    <property type="nucleotide sequence ID" value="NZ_AJWN02000057.1"/>
</dbReference>
<feature type="domain" description="Formyl transferase N-terminal" evidence="7">
    <location>
        <begin position="2"/>
        <end position="181"/>
    </location>
</feature>
<evidence type="ECO:0000256" key="3">
    <source>
        <dbReference type="ARBA" id="ARBA00022755"/>
    </source>
</evidence>
<comment type="similarity">
    <text evidence="4 6">Belongs to the GART family.</text>
</comment>
<proteinExistence type="inferred from homology"/>
<feature type="active site" description="Proton donor" evidence="6">
    <location>
        <position position="108"/>
    </location>
</feature>
<organism evidence="8 9">
    <name type="scientific">Enterovibrio norvegicus FF-454</name>
    <dbReference type="NCBI Taxonomy" id="1185651"/>
    <lineage>
        <taxon>Bacteria</taxon>
        <taxon>Pseudomonadati</taxon>
        <taxon>Pseudomonadota</taxon>
        <taxon>Gammaproteobacteria</taxon>
        <taxon>Vibrionales</taxon>
        <taxon>Vibrionaceae</taxon>
        <taxon>Enterovibrio</taxon>
    </lineage>
</organism>
<dbReference type="InterPro" id="IPR001555">
    <property type="entry name" value="GART_AS"/>
</dbReference>
<dbReference type="EMBL" id="AJWN02000057">
    <property type="protein sequence ID" value="OEE60945.1"/>
    <property type="molecule type" value="Genomic_DNA"/>
</dbReference>
<evidence type="ECO:0000256" key="5">
    <source>
        <dbReference type="ARBA" id="ARBA00047664"/>
    </source>
</evidence>
<dbReference type="GO" id="GO:0005829">
    <property type="term" value="C:cytosol"/>
    <property type="evidence" value="ECO:0007669"/>
    <property type="project" value="TreeGrafter"/>
</dbReference>
<evidence type="ECO:0000256" key="6">
    <source>
        <dbReference type="HAMAP-Rule" id="MF_01930"/>
    </source>
</evidence>
<evidence type="ECO:0000256" key="2">
    <source>
        <dbReference type="ARBA" id="ARBA00022679"/>
    </source>
</evidence>
<dbReference type="EC" id="2.1.2.2" evidence="6"/>
<dbReference type="PANTHER" id="PTHR43369:SF2">
    <property type="entry name" value="PHOSPHORIBOSYLGLYCINAMIDE FORMYLTRANSFERASE"/>
    <property type="match status" value="1"/>
</dbReference>